<feature type="transmembrane region" description="Helical" evidence="12">
    <location>
        <begin position="163"/>
        <end position="188"/>
    </location>
</feature>
<dbReference type="EMBL" id="SPLM01000112">
    <property type="protein sequence ID" value="TMW58222.1"/>
    <property type="molecule type" value="Genomic_DNA"/>
</dbReference>
<feature type="transmembrane region" description="Helical" evidence="12">
    <location>
        <begin position="253"/>
        <end position="273"/>
    </location>
</feature>
<protein>
    <recommendedName>
        <fullName evidence="13">Cytochrome b561 domain-containing protein</fullName>
    </recommendedName>
</protein>
<evidence type="ECO:0000256" key="1">
    <source>
        <dbReference type="ARBA" id="ARBA00001970"/>
    </source>
</evidence>
<comment type="subcellular location">
    <subcellularLocation>
        <location evidence="2">Membrane</location>
        <topology evidence="2">Multi-pass membrane protein</topology>
    </subcellularLocation>
</comment>
<evidence type="ECO:0000256" key="11">
    <source>
        <dbReference type="SAM" id="MobiDB-lite"/>
    </source>
</evidence>
<feature type="transmembrane region" description="Helical" evidence="12">
    <location>
        <begin position="49"/>
        <end position="70"/>
    </location>
</feature>
<evidence type="ECO:0000256" key="7">
    <source>
        <dbReference type="ARBA" id="ARBA00022982"/>
    </source>
</evidence>
<dbReference type="PANTHER" id="PTHR10106">
    <property type="entry name" value="CYTOCHROME B561-RELATED"/>
    <property type="match status" value="1"/>
</dbReference>
<dbReference type="SMART" id="SM00665">
    <property type="entry name" value="B561"/>
    <property type="match status" value="1"/>
</dbReference>
<evidence type="ECO:0000313" key="14">
    <source>
        <dbReference type="EMBL" id="TMW58222.1"/>
    </source>
</evidence>
<evidence type="ECO:0000256" key="9">
    <source>
        <dbReference type="ARBA" id="ARBA00023004"/>
    </source>
</evidence>
<keyword evidence="8 12" id="KW-1133">Transmembrane helix</keyword>
<organism evidence="14 15">
    <name type="scientific">Pythium oligandrum</name>
    <name type="common">Mycoparasitic fungus</name>
    <dbReference type="NCBI Taxonomy" id="41045"/>
    <lineage>
        <taxon>Eukaryota</taxon>
        <taxon>Sar</taxon>
        <taxon>Stramenopiles</taxon>
        <taxon>Oomycota</taxon>
        <taxon>Peronosporomycetes</taxon>
        <taxon>Pythiales</taxon>
        <taxon>Pythiaceae</taxon>
        <taxon>Pythium</taxon>
    </lineage>
</organism>
<evidence type="ECO:0000256" key="4">
    <source>
        <dbReference type="ARBA" id="ARBA00022617"/>
    </source>
</evidence>
<evidence type="ECO:0000256" key="3">
    <source>
        <dbReference type="ARBA" id="ARBA00022448"/>
    </source>
</evidence>
<feature type="compositionally biased region" description="Pro residues" evidence="11">
    <location>
        <begin position="20"/>
        <end position="33"/>
    </location>
</feature>
<dbReference type="Gene3D" id="1.20.120.1770">
    <property type="match status" value="1"/>
</dbReference>
<dbReference type="PANTHER" id="PTHR10106:SF0">
    <property type="entry name" value="LD36721P"/>
    <property type="match status" value="1"/>
</dbReference>
<dbReference type="InterPro" id="IPR006593">
    <property type="entry name" value="Cyt_b561/ferric_Rdtase_TM"/>
</dbReference>
<dbReference type="InterPro" id="IPR043205">
    <property type="entry name" value="CYB561/CYBRD1-like"/>
</dbReference>
<dbReference type="Proteomes" id="UP000794436">
    <property type="component" value="Unassembled WGS sequence"/>
</dbReference>
<evidence type="ECO:0000256" key="10">
    <source>
        <dbReference type="ARBA" id="ARBA00023136"/>
    </source>
</evidence>
<evidence type="ECO:0000256" key="6">
    <source>
        <dbReference type="ARBA" id="ARBA00022723"/>
    </source>
</evidence>
<proteinExistence type="predicted"/>
<dbReference type="PROSITE" id="PS50939">
    <property type="entry name" value="CYTOCHROME_B561"/>
    <property type="match status" value="1"/>
</dbReference>
<evidence type="ECO:0000256" key="8">
    <source>
        <dbReference type="ARBA" id="ARBA00022989"/>
    </source>
</evidence>
<evidence type="ECO:0000256" key="5">
    <source>
        <dbReference type="ARBA" id="ARBA00022692"/>
    </source>
</evidence>
<keyword evidence="5 12" id="KW-0812">Transmembrane</keyword>
<comment type="cofactor">
    <cofactor evidence="1">
        <name>heme b</name>
        <dbReference type="ChEBI" id="CHEBI:60344"/>
    </cofactor>
</comment>
<feature type="domain" description="Cytochrome b561" evidence="13">
    <location>
        <begin position="46"/>
        <end position="273"/>
    </location>
</feature>
<feature type="transmembrane region" description="Helical" evidence="12">
    <location>
        <begin position="200"/>
        <end position="218"/>
    </location>
</feature>
<dbReference type="Pfam" id="PF03188">
    <property type="entry name" value="Cytochrom_B561"/>
    <property type="match status" value="1"/>
</dbReference>
<comment type="caution">
    <text evidence="14">The sequence shown here is derived from an EMBL/GenBank/DDBJ whole genome shotgun (WGS) entry which is preliminary data.</text>
</comment>
<dbReference type="GO" id="GO:0016020">
    <property type="term" value="C:membrane"/>
    <property type="evidence" value="ECO:0007669"/>
    <property type="project" value="UniProtKB-SubCell"/>
</dbReference>
<keyword evidence="9" id="KW-0408">Iron</keyword>
<feature type="transmembrane region" description="Helical" evidence="12">
    <location>
        <begin position="99"/>
        <end position="119"/>
    </location>
</feature>
<gene>
    <name evidence="14" type="ORF">Poli38472_011810</name>
</gene>
<keyword evidence="3" id="KW-0813">Transport</keyword>
<reference evidence="14" key="1">
    <citation type="submission" date="2019-03" db="EMBL/GenBank/DDBJ databases">
        <title>Long read genome sequence of the mycoparasitic Pythium oligandrum ATCC 38472 isolated from sugarbeet rhizosphere.</title>
        <authorList>
            <person name="Gaulin E."/>
        </authorList>
    </citation>
    <scope>NUCLEOTIDE SEQUENCE</scope>
    <source>
        <strain evidence="14">ATCC 38472_TT</strain>
    </source>
</reference>
<accession>A0A8K1C7X9</accession>
<keyword evidence="6" id="KW-0479">Metal-binding</keyword>
<keyword evidence="10 12" id="KW-0472">Membrane</keyword>
<evidence type="ECO:0000313" key="15">
    <source>
        <dbReference type="Proteomes" id="UP000794436"/>
    </source>
</evidence>
<evidence type="ECO:0000256" key="12">
    <source>
        <dbReference type="SAM" id="Phobius"/>
    </source>
</evidence>
<keyword evidence="4" id="KW-0349">Heme</keyword>
<evidence type="ECO:0000256" key="2">
    <source>
        <dbReference type="ARBA" id="ARBA00004141"/>
    </source>
</evidence>
<keyword evidence="15" id="KW-1185">Reference proteome</keyword>
<dbReference type="GO" id="GO:0016491">
    <property type="term" value="F:oxidoreductase activity"/>
    <property type="evidence" value="ECO:0007669"/>
    <property type="project" value="InterPro"/>
</dbReference>
<name>A0A8K1C7X9_PYTOL</name>
<evidence type="ECO:0000259" key="13">
    <source>
        <dbReference type="PROSITE" id="PS50939"/>
    </source>
</evidence>
<dbReference type="AlphaFoldDB" id="A0A8K1C7X9"/>
<sequence length="308" mass="32592">MAMTPPDAATSEESSSLVKPPSPTELAPSPPPPLPVSVMTKPLHIVAHTLPALALVLVGIWMGSVLTSYVKSGDIVTPNKLAGFSWAYADGHVFNWHPLLMTFGFVFCSSQAALVYITLPFPHETNKKIHLALHSIAAVSALVGSIAVFRFHNEHKITNLYSLHSWLGALVWFIFVIQWAFGVYAYFYPGASPTVRASSLPYHIGGGIGVLALIYATAATGVLEKLSFNASCNVSGALNGEEVVGFMASDCKLGNSIGLVLALSLVAVIVVIIEAKLAPRPSFSSATSETVPLVSNGAASKQQGYHHA</sequence>
<dbReference type="GO" id="GO:0046872">
    <property type="term" value="F:metal ion binding"/>
    <property type="evidence" value="ECO:0007669"/>
    <property type="project" value="UniProtKB-KW"/>
</dbReference>
<dbReference type="OrthoDB" id="907479at2759"/>
<feature type="region of interest" description="Disordered" evidence="11">
    <location>
        <begin position="1"/>
        <end position="33"/>
    </location>
</feature>
<feature type="transmembrane region" description="Helical" evidence="12">
    <location>
        <begin position="131"/>
        <end position="151"/>
    </location>
</feature>
<keyword evidence="7" id="KW-0249">Electron transport</keyword>